<evidence type="ECO:0000256" key="2">
    <source>
        <dbReference type="ARBA" id="ARBA00022692"/>
    </source>
</evidence>
<feature type="transmembrane region" description="Helical" evidence="5">
    <location>
        <begin position="405"/>
        <end position="432"/>
    </location>
</feature>
<dbReference type="CDD" id="cd07042">
    <property type="entry name" value="STAS_SulP_like_sulfate_transporter"/>
    <property type="match status" value="1"/>
</dbReference>
<evidence type="ECO:0000313" key="8">
    <source>
        <dbReference type="Proteomes" id="UP000320386"/>
    </source>
</evidence>
<keyword evidence="3 5" id="KW-1133">Transmembrane helix</keyword>
<dbReference type="InterPro" id="IPR036513">
    <property type="entry name" value="STAS_dom_sf"/>
</dbReference>
<dbReference type="GO" id="GO:0016020">
    <property type="term" value="C:membrane"/>
    <property type="evidence" value="ECO:0007669"/>
    <property type="project" value="UniProtKB-SubCell"/>
</dbReference>
<dbReference type="Pfam" id="PF01740">
    <property type="entry name" value="STAS"/>
    <property type="match status" value="1"/>
</dbReference>
<evidence type="ECO:0000313" key="7">
    <source>
        <dbReference type="EMBL" id="QDU72738.1"/>
    </source>
</evidence>
<dbReference type="Proteomes" id="UP000320386">
    <property type="component" value="Chromosome"/>
</dbReference>
<dbReference type="PROSITE" id="PS50801">
    <property type="entry name" value="STAS"/>
    <property type="match status" value="1"/>
</dbReference>
<dbReference type="InterPro" id="IPR002645">
    <property type="entry name" value="STAS_dom"/>
</dbReference>
<evidence type="ECO:0000256" key="5">
    <source>
        <dbReference type="SAM" id="Phobius"/>
    </source>
</evidence>
<dbReference type="AlphaFoldDB" id="A0A518C0I8"/>
<feature type="transmembrane region" description="Helical" evidence="5">
    <location>
        <begin position="367"/>
        <end position="385"/>
    </location>
</feature>
<dbReference type="KEGG" id="mcad:Pan265_26120"/>
<evidence type="ECO:0000256" key="3">
    <source>
        <dbReference type="ARBA" id="ARBA00022989"/>
    </source>
</evidence>
<proteinExistence type="predicted"/>
<dbReference type="RefSeq" id="WP_145446900.1">
    <property type="nucleotide sequence ID" value="NZ_CP036280.1"/>
</dbReference>
<feature type="transmembrane region" description="Helical" evidence="5">
    <location>
        <begin position="339"/>
        <end position="361"/>
    </location>
</feature>
<dbReference type="InterPro" id="IPR011547">
    <property type="entry name" value="SLC26A/SulP_dom"/>
</dbReference>
<dbReference type="EMBL" id="CP036280">
    <property type="protein sequence ID" value="QDU72738.1"/>
    <property type="molecule type" value="Genomic_DNA"/>
</dbReference>
<evidence type="ECO:0000256" key="1">
    <source>
        <dbReference type="ARBA" id="ARBA00004141"/>
    </source>
</evidence>
<keyword evidence="8" id="KW-1185">Reference proteome</keyword>
<feature type="transmembrane region" description="Helical" evidence="5">
    <location>
        <begin position="55"/>
        <end position="72"/>
    </location>
</feature>
<protein>
    <submittedName>
        <fullName evidence="7">Putative sulfate transporter</fullName>
    </submittedName>
</protein>
<dbReference type="GO" id="GO:0055085">
    <property type="term" value="P:transmembrane transport"/>
    <property type="evidence" value="ECO:0007669"/>
    <property type="project" value="InterPro"/>
</dbReference>
<gene>
    <name evidence="7" type="ORF">Pan265_26120</name>
</gene>
<comment type="subcellular location">
    <subcellularLocation>
        <location evidence="1">Membrane</location>
        <topology evidence="1">Multi-pass membrane protein</topology>
    </subcellularLocation>
</comment>
<dbReference type="OrthoDB" id="9771198at2"/>
<organism evidence="7 8">
    <name type="scientific">Mucisphaera calidilacus</name>
    <dbReference type="NCBI Taxonomy" id="2527982"/>
    <lineage>
        <taxon>Bacteria</taxon>
        <taxon>Pseudomonadati</taxon>
        <taxon>Planctomycetota</taxon>
        <taxon>Phycisphaerae</taxon>
        <taxon>Phycisphaerales</taxon>
        <taxon>Phycisphaeraceae</taxon>
        <taxon>Mucisphaera</taxon>
    </lineage>
</organism>
<dbReference type="InterPro" id="IPR001902">
    <property type="entry name" value="SLC26A/SulP_fam"/>
</dbReference>
<dbReference type="Pfam" id="PF00916">
    <property type="entry name" value="Sulfate_transp"/>
    <property type="match status" value="1"/>
</dbReference>
<evidence type="ECO:0000256" key="4">
    <source>
        <dbReference type="ARBA" id="ARBA00023136"/>
    </source>
</evidence>
<dbReference type="PANTHER" id="PTHR11814">
    <property type="entry name" value="SULFATE TRANSPORTER"/>
    <property type="match status" value="1"/>
</dbReference>
<keyword evidence="4 5" id="KW-0472">Membrane</keyword>
<name>A0A518C0I8_9BACT</name>
<dbReference type="SUPFAM" id="SSF52091">
    <property type="entry name" value="SpoIIaa-like"/>
    <property type="match status" value="1"/>
</dbReference>
<feature type="transmembrane region" description="Helical" evidence="5">
    <location>
        <begin position="110"/>
        <end position="132"/>
    </location>
</feature>
<dbReference type="Gene3D" id="3.30.750.24">
    <property type="entry name" value="STAS domain"/>
    <property type="match status" value="1"/>
</dbReference>
<evidence type="ECO:0000259" key="6">
    <source>
        <dbReference type="PROSITE" id="PS50801"/>
    </source>
</evidence>
<feature type="transmembrane region" description="Helical" evidence="5">
    <location>
        <begin position="144"/>
        <end position="172"/>
    </location>
</feature>
<keyword evidence="2 5" id="KW-0812">Transmembrane</keyword>
<accession>A0A518C0I8</accession>
<reference evidence="7 8" key="1">
    <citation type="submission" date="2019-02" db="EMBL/GenBank/DDBJ databases">
        <title>Deep-cultivation of Planctomycetes and their phenomic and genomic characterization uncovers novel biology.</title>
        <authorList>
            <person name="Wiegand S."/>
            <person name="Jogler M."/>
            <person name="Boedeker C."/>
            <person name="Pinto D."/>
            <person name="Vollmers J."/>
            <person name="Rivas-Marin E."/>
            <person name="Kohn T."/>
            <person name="Peeters S.H."/>
            <person name="Heuer A."/>
            <person name="Rast P."/>
            <person name="Oberbeckmann S."/>
            <person name="Bunk B."/>
            <person name="Jeske O."/>
            <person name="Meyerdierks A."/>
            <person name="Storesund J.E."/>
            <person name="Kallscheuer N."/>
            <person name="Luecker S."/>
            <person name="Lage O.M."/>
            <person name="Pohl T."/>
            <person name="Merkel B.J."/>
            <person name="Hornburger P."/>
            <person name="Mueller R.-W."/>
            <person name="Bruemmer F."/>
            <person name="Labrenz M."/>
            <person name="Spormann A.M."/>
            <person name="Op den Camp H."/>
            <person name="Overmann J."/>
            <person name="Amann R."/>
            <person name="Jetten M.S.M."/>
            <person name="Mascher T."/>
            <person name="Medema M.H."/>
            <person name="Devos D.P."/>
            <person name="Kaster A.-K."/>
            <person name="Ovreas L."/>
            <person name="Rohde M."/>
            <person name="Galperin M.Y."/>
            <person name="Jogler C."/>
        </authorList>
    </citation>
    <scope>NUCLEOTIDE SEQUENCE [LARGE SCALE GENOMIC DNA]</scope>
    <source>
        <strain evidence="7 8">Pan265</strain>
    </source>
</reference>
<feature type="domain" description="STAS" evidence="6">
    <location>
        <begin position="467"/>
        <end position="576"/>
    </location>
</feature>
<feature type="transmembrane region" description="Helical" evidence="5">
    <location>
        <begin position="219"/>
        <end position="239"/>
    </location>
</feature>
<feature type="transmembrane region" description="Helical" evidence="5">
    <location>
        <begin position="192"/>
        <end position="212"/>
    </location>
</feature>
<sequence>MTSQLLKLLAPATQAFRDTNPGTLRADALAGLTVAVVAVPQSMAYAAIAGVPLQYGLYTVIFQAALGGLFASQKHLSVGPINTQSLLVASTVTLAMRQLGDVPAEQIPALYLQLVFALTILKGCCQLLMATLSLGALARYVSSAVVVGFTAGAAILIAAGQIGNFLGVAASARSSADWPGIVGVFQRLLPNITDVSTGSVVLGLLALGIVLGARMISRFVPGPLLAIVATASAVALLGYTHEQVRLVAPIPAGLDQFRFVIPWEGLQHTQVLLGGALALSLLGLMEAYSIGKSLAEKSGDQVRANQELFGQGLTNLVTGFLQCIPGSGSFSRSALNQYAGAKTAISSLFNALFVLIILLIGADYARYIPLSCLAAILFVIVYGLIDWRTILKLCRSSRADAAVCLGTLLFTLLLPLSYAVLIGVFLNLALYVRRTSQLHINEMVTPDAATGHFIERPLREHTTDQHVIFLQVEGDLFFGHADELHDRLTGIEKNQPGAIVFRLKRTRSMDSTVLAVFERYVERVRERGGHVVLCGVRPEMMKLFQSYGLAQRIGQDNIFEAGDGIFASAKRAIRRASLLTAGRGDVEAGRAKVWAYEI</sequence>